<dbReference type="GO" id="GO:0006281">
    <property type="term" value="P:DNA repair"/>
    <property type="evidence" value="ECO:0007669"/>
    <property type="project" value="UniProtKB-KW"/>
</dbReference>
<dbReference type="GO" id="GO:0006260">
    <property type="term" value="P:DNA replication"/>
    <property type="evidence" value="ECO:0007669"/>
    <property type="project" value="InterPro"/>
</dbReference>
<dbReference type="GO" id="GO:0030894">
    <property type="term" value="C:replisome"/>
    <property type="evidence" value="ECO:0007669"/>
    <property type="project" value="TreeGrafter"/>
</dbReference>
<dbReference type="Proteomes" id="UP000269923">
    <property type="component" value="Unassembled WGS sequence"/>
</dbReference>
<dbReference type="EC" id="5.6.2.4" evidence="16"/>
<keyword evidence="8 20" id="KW-0347">Helicase</keyword>
<sequence length="606" mass="67696">MNAARHILQTTFGYPDFRGNQAQIVETVAAGGNAMVLMPTGGGKSLCYQIPALLREGVAVVVSPLIALMDDQVAALRLAGVEAAAVHSGVPSEQLHQIADAVSAGRLKLLYVAPERAVSEKFLRFLDHHLISLFAIDEAHCVSQWGHDFRPEYRQLGLLAQRYPHIPRIALTATADSQTRADIKHYLHLQEAAEFTASFDRPNIHYQIVEKNNGKKQLLDFIQKQMRGQSGIVYCLSRKSVEDVAAFLRENGLNALPYHAGLPNETRTEHQRRFTREDHIIMVATVAFGMGIDKPDVRFVAHLDMPQSIEHFYQESGRAGRDGLPAHSWLCYGMNNLMLLRERIAQSGADETQKQIELQKLNAVFDVCETAGCRRVPLLRHFGEASEPCGNCDNCLNPPVRFDATESVRKLLSCVYRVGQSFAAGYVISVLRGKADDWIARNRHDTLSTFGIGADLSEKDWRSITRQCIGLGLLDSDPYHFHALRLTEAAKPVLKGSETVLLRPLKRAKAAVQTPRGDWLRTEREERLWQALRQWRIGRAKADNVPAYIVCGDRTLQDIVRRMPKQLSDLSEIYGLGAAKITQFGAEILAVCARFAAQQNDFEEMA</sequence>
<dbReference type="Pfam" id="PF00570">
    <property type="entry name" value="HRDC"/>
    <property type="match status" value="1"/>
</dbReference>
<dbReference type="SMART" id="SM00956">
    <property type="entry name" value="RQC"/>
    <property type="match status" value="1"/>
</dbReference>
<keyword evidence="7 20" id="KW-0378">Hydrolase</keyword>
<dbReference type="InterPro" id="IPR014001">
    <property type="entry name" value="Helicase_ATP-bd"/>
</dbReference>
<dbReference type="PANTHER" id="PTHR13710:SF105">
    <property type="entry name" value="ATP-DEPENDENT DNA HELICASE Q1"/>
    <property type="match status" value="1"/>
</dbReference>
<feature type="domain" description="Helicase C-terminal" evidence="19">
    <location>
        <begin position="214"/>
        <end position="364"/>
    </location>
</feature>
<dbReference type="NCBIfam" id="TIGR00614">
    <property type="entry name" value="recQ_fam"/>
    <property type="match status" value="1"/>
</dbReference>
<dbReference type="GO" id="GO:0005524">
    <property type="term" value="F:ATP binding"/>
    <property type="evidence" value="ECO:0007669"/>
    <property type="project" value="UniProtKB-KW"/>
</dbReference>
<evidence type="ECO:0000256" key="5">
    <source>
        <dbReference type="ARBA" id="ARBA00022741"/>
    </source>
</evidence>
<dbReference type="Pfam" id="PF09382">
    <property type="entry name" value="RQC"/>
    <property type="match status" value="1"/>
</dbReference>
<keyword evidence="4" id="KW-0479">Metal-binding</keyword>
<feature type="domain" description="HRDC" evidence="17">
    <location>
        <begin position="522"/>
        <end position="602"/>
    </location>
</feature>
<keyword evidence="12" id="KW-0233">DNA recombination</keyword>
<dbReference type="GO" id="GO:0009378">
    <property type="term" value="F:four-way junction helicase activity"/>
    <property type="evidence" value="ECO:0007669"/>
    <property type="project" value="TreeGrafter"/>
</dbReference>
<dbReference type="Pfam" id="PF16124">
    <property type="entry name" value="RecQ_Zn_bind"/>
    <property type="match status" value="1"/>
</dbReference>
<evidence type="ECO:0000256" key="2">
    <source>
        <dbReference type="ARBA" id="ARBA00001947"/>
    </source>
</evidence>
<comment type="cofactor">
    <cofactor evidence="2">
        <name>Zn(2+)</name>
        <dbReference type="ChEBI" id="CHEBI:29105"/>
    </cofactor>
</comment>
<dbReference type="GO" id="GO:0006310">
    <property type="term" value="P:DNA recombination"/>
    <property type="evidence" value="ECO:0007669"/>
    <property type="project" value="UniProtKB-UniRule"/>
</dbReference>
<evidence type="ECO:0000256" key="10">
    <source>
        <dbReference type="ARBA" id="ARBA00022840"/>
    </source>
</evidence>
<evidence type="ECO:0000256" key="8">
    <source>
        <dbReference type="ARBA" id="ARBA00022806"/>
    </source>
</evidence>
<keyword evidence="10" id="KW-0067">ATP-binding</keyword>
<dbReference type="RefSeq" id="WP_124795569.1">
    <property type="nucleotide sequence ID" value="NZ_RQYC01000014.1"/>
</dbReference>
<dbReference type="Pfam" id="PF00270">
    <property type="entry name" value="DEAD"/>
    <property type="match status" value="1"/>
</dbReference>
<dbReference type="CDD" id="cd18794">
    <property type="entry name" value="SF2_C_RecQ"/>
    <property type="match status" value="1"/>
</dbReference>
<dbReference type="Gene3D" id="3.40.50.300">
    <property type="entry name" value="P-loop containing nucleotide triphosphate hydrolases"/>
    <property type="match status" value="2"/>
</dbReference>
<dbReference type="Pfam" id="PF00271">
    <property type="entry name" value="Helicase_C"/>
    <property type="match status" value="1"/>
</dbReference>
<protein>
    <recommendedName>
        <fullName evidence="16">DNA helicase RecQ</fullName>
        <ecNumber evidence="16">5.6.2.4</ecNumber>
    </recommendedName>
</protein>
<dbReference type="PANTHER" id="PTHR13710">
    <property type="entry name" value="DNA HELICASE RECQ FAMILY MEMBER"/>
    <property type="match status" value="1"/>
</dbReference>
<dbReference type="InterPro" id="IPR006293">
    <property type="entry name" value="DNA_helicase_ATP-dep_RecQ_bac"/>
</dbReference>
<keyword evidence="5" id="KW-0547">Nucleotide-binding</keyword>
<dbReference type="GO" id="GO:0003677">
    <property type="term" value="F:DNA binding"/>
    <property type="evidence" value="ECO:0007669"/>
    <property type="project" value="UniProtKB-KW"/>
</dbReference>
<proteinExistence type="inferred from homology"/>
<evidence type="ECO:0000256" key="1">
    <source>
        <dbReference type="ARBA" id="ARBA00001946"/>
    </source>
</evidence>
<keyword evidence="21" id="KW-1185">Reference proteome</keyword>
<dbReference type="GO" id="GO:0005737">
    <property type="term" value="C:cytoplasm"/>
    <property type="evidence" value="ECO:0007669"/>
    <property type="project" value="TreeGrafter"/>
</dbReference>
<dbReference type="SMART" id="SM00341">
    <property type="entry name" value="HRDC"/>
    <property type="match status" value="1"/>
</dbReference>
<dbReference type="SUPFAM" id="SSF47819">
    <property type="entry name" value="HRDC-like"/>
    <property type="match status" value="1"/>
</dbReference>
<dbReference type="SMART" id="SM00490">
    <property type="entry name" value="HELICc"/>
    <property type="match status" value="1"/>
</dbReference>
<dbReference type="GO" id="GO:0016787">
    <property type="term" value="F:hydrolase activity"/>
    <property type="evidence" value="ECO:0007669"/>
    <property type="project" value="UniProtKB-KW"/>
</dbReference>
<evidence type="ECO:0000256" key="14">
    <source>
        <dbReference type="ARBA" id="ARBA00023235"/>
    </source>
</evidence>
<dbReference type="PROSITE" id="PS50967">
    <property type="entry name" value="HRDC"/>
    <property type="match status" value="1"/>
</dbReference>
<comment type="caution">
    <text evidence="20">The sequence shown here is derived from an EMBL/GenBank/DDBJ whole genome shotgun (WGS) entry which is preliminary data.</text>
</comment>
<keyword evidence="13" id="KW-0234">DNA repair</keyword>
<comment type="cofactor">
    <cofactor evidence="1">
        <name>Mg(2+)</name>
        <dbReference type="ChEBI" id="CHEBI:18420"/>
    </cofactor>
</comment>
<comment type="similarity">
    <text evidence="3">Belongs to the helicase family. RecQ subfamily.</text>
</comment>
<dbReference type="STRING" id="1121352.GCA_000620925_01768"/>
<dbReference type="InterPro" id="IPR044876">
    <property type="entry name" value="HRDC_dom_sf"/>
</dbReference>
<reference evidence="20 21" key="1">
    <citation type="submission" date="2018-11" db="EMBL/GenBank/DDBJ databases">
        <title>Genomes From Bacteria Associated with the Canine Oral Cavity: a Test Case for Automated Genome-Based Taxonomic Assignment.</title>
        <authorList>
            <person name="Coil D.A."/>
            <person name="Jospin G."/>
            <person name="Darling A.E."/>
            <person name="Wallis C."/>
            <person name="Davis I.J."/>
            <person name="Harris S."/>
            <person name="Eisen J.A."/>
            <person name="Holcombe L.J."/>
            <person name="O'Flynn C."/>
        </authorList>
    </citation>
    <scope>NUCLEOTIDE SEQUENCE [LARGE SCALE GENOMIC DNA]</scope>
    <source>
        <strain evidence="20 21">COT-280</strain>
    </source>
</reference>
<dbReference type="AlphaFoldDB" id="A0A3P2A260"/>
<dbReference type="FunFam" id="3.40.50.300:FF:000156">
    <property type="entry name" value="ATP-dependent DNA helicase recQ"/>
    <property type="match status" value="1"/>
</dbReference>
<gene>
    <name evidence="20" type="primary">recQ</name>
    <name evidence="20" type="ORF">EII21_08410</name>
</gene>
<evidence type="ECO:0000256" key="4">
    <source>
        <dbReference type="ARBA" id="ARBA00022723"/>
    </source>
</evidence>
<evidence type="ECO:0000256" key="11">
    <source>
        <dbReference type="ARBA" id="ARBA00023125"/>
    </source>
</evidence>
<dbReference type="GO" id="GO:0043138">
    <property type="term" value="F:3'-5' DNA helicase activity"/>
    <property type="evidence" value="ECO:0007669"/>
    <property type="project" value="UniProtKB-EC"/>
</dbReference>
<dbReference type="GO" id="GO:0043590">
    <property type="term" value="C:bacterial nucleoid"/>
    <property type="evidence" value="ECO:0007669"/>
    <property type="project" value="TreeGrafter"/>
</dbReference>
<dbReference type="OrthoDB" id="9760034at2"/>
<dbReference type="SMART" id="SM00487">
    <property type="entry name" value="DEXDc"/>
    <property type="match status" value="1"/>
</dbReference>
<dbReference type="EMBL" id="RQYC01000014">
    <property type="protein sequence ID" value="RRD89521.1"/>
    <property type="molecule type" value="Genomic_DNA"/>
</dbReference>
<dbReference type="InterPro" id="IPR018982">
    <property type="entry name" value="RQC_domain"/>
</dbReference>
<dbReference type="InterPro" id="IPR004589">
    <property type="entry name" value="DNA_helicase_ATP-dep_RecQ"/>
</dbReference>
<dbReference type="PROSITE" id="PS51192">
    <property type="entry name" value="HELICASE_ATP_BIND_1"/>
    <property type="match status" value="1"/>
</dbReference>
<evidence type="ECO:0000256" key="3">
    <source>
        <dbReference type="ARBA" id="ARBA00005446"/>
    </source>
</evidence>
<evidence type="ECO:0000256" key="13">
    <source>
        <dbReference type="ARBA" id="ARBA00023204"/>
    </source>
</evidence>
<name>A0A3P2A260_9NEIS</name>
<keyword evidence="11" id="KW-0238">DNA-binding</keyword>
<evidence type="ECO:0000313" key="20">
    <source>
        <dbReference type="EMBL" id="RRD89521.1"/>
    </source>
</evidence>
<keyword evidence="9" id="KW-0862">Zinc</keyword>
<dbReference type="SUPFAM" id="SSF52540">
    <property type="entry name" value="P-loop containing nucleoside triphosphate hydrolases"/>
    <property type="match status" value="2"/>
</dbReference>
<dbReference type="InterPro" id="IPR011545">
    <property type="entry name" value="DEAD/DEAH_box_helicase_dom"/>
</dbReference>
<evidence type="ECO:0000256" key="16">
    <source>
        <dbReference type="NCBIfam" id="TIGR01389"/>
    </source>
</evidence>
<evidence type="ECO:0000259" key="19">
    <source>
        <dbReference type="PROSITE" id="PS51194"/>
    </source>
</evidence>
<organism evidence="20 21">
    <name type="scientific">Conchiformibius steedae</name>
    <dbReference type="NCBI Taxonomy" id="153493"/>
    <lineage>
        <taxon>Bacteria</taxon>
        <taxon>Pseudomonadati</taxon>
        <taxon>Pseudomonadota</taxon>
        <taxon>Betaproteobacteria</taxon>
        <taxon>Neisseriales</taxon>
        <taxon>Neisseriaceae</taxon>
        <taxon>Conchiformibius</taxon>
    </lineage>
</organism>
<evidence type="ECO:0000313" key="21">
    <source>
        <dbReference type="Proteomes" id="UP000269923"/>
    </source>
</evidence>
<dbReference type="NCBIfam" id="TIGR01389">
    <property type="entry name" value="recQ"/>
    <property type="match status" value="1"/>
</dbReference>
<dbReference type="CDD" id="cd17920">
    <property type="entry name" value="DEXHc_RecQ"/>
    <property type="match status" value="1"/>
</dbReference>
<dbReference type="GO" id="GO:0009432">
    <property type="term" value="P:SOS response"/>
    <property type="evidence" value="ECO:0007669"/>
    <property type="project" value="UniProtKB-UniRule"/>
</dbReference>
<dbReference type="InterPro" id="IPR001650">
    <property type="entry name" value="Helicase_C-like"/>
</dbReference>
<evidence type="ECO:0000256" key="12">
    <source>
        <dbReference type="ARBA" id="ARBA00023172"/>
    </source>
</evidence>
<dbReference type="GO" id="GO:0046872">
    <property type="term" value="F:metal ion binding"/>
    <property type="evidence" value="ECO:0007669"/>
    <property type="project" value="UniProtKB-KW"/>
</dbReference>
<dbReference type="InterPro" id="IPR010997">
    <property type="entry name" value="HRDC-like_sf"/>
</dbReference>
<dbReference type="InterPro" id="IPR002121">
    <property type="entry name" value="HRDC_dom"/>
</dbReference>
<feature type="domain" description="Helicase ATP-binding" evidence="18">
    <location>
        <begin position="25"/>
        <end position="193"/>
    </location>
</feature>
<evidence type="ECO:0000256" key="7">
    <source>
        <dbReference type="ARBA" id="ARBA00022801"/>
    </source>
</evidence>
<dbReference type="Gene3D" id="1.10.10.10">
    <property type="entry name" value="Winged helix-like DNA-binding domain superfamily/Winged helix DNA-binding domain"/>
    <property type="match status" value="1"/>
</dbReference>
<evidence type="ECO:0000259" key="18">
    <source>
        <dbReference type="PROSITE" id="PS51192"/>
    </source>
</evidence>
<evidence type="ECO:0000256" key="15">
    <source>
        <dbReference type="ARBA" id="ARBA00034617"/>
    </source>
</evidence>
<dbReference type="InterPro" id="IPR036388">
    <property type="entry name" value="WH-like_DNA-bd_sf"/>
</dbReference>
<dbReference type="Gene3D" id="1.10.150.80">
    <property type="entry name" value="HRDC domain"/>
    <property type="match status" value="1"/>
</dbReference>
<keyword evidence="6" id="KW-0227">DNA damage</keyword>
<dbReference type="FunFam" id="3.40.50.300:FF:001389">
    <property type="entry name" value="ATP-dependent DNA helicase RecQ"/>
    <property type="match status" value="1"/>
</dbReference>
<accession>A0A3P2A260</accession>
<dbReference type="InterPro" id="IPR027417">
    <property type="entry name" value="P-loop_NTPase"/>
</dbReference>
<evidence type="ECO:0000256" key="6">
    <source>
        <dbReference type="ARBA" id="ARBA00022763"/>
    </source>
</evidence>
<evidence type="ECO:0000256" key="9">
    <source>
        <dbReference type="ARBA" id="ARBA00022833"/>
    </source>
</evidence>
<comment type="catalytic activity">
    <reaction evidence="15">
        <text>Couples ATP hydrolysis with the unwinding of duplex DNA by translocating in the 3'-5' direction.</text>
        <dbReference type="EC" id="5.6.2.4"/>
    </reaction>
</comment>
<evidence type="ECO:0000259" key="17">
    <source>
        <dbReference type="PROSITE" id="PS50967"/>
    </source>
</evidence>
<dbReference type="InterPro" id="IPR032284">
    <property type="entry name" value="RecQ_Zn-bd"/>
</dbReference>
<dbReference type="PROSITE" id="PS51194">
    <property type="entry name" value="HELICASE_CTER"/>
    <property type="match status" value="1"/>
</dbReference>
<keyword evidence="14" id="KW-0413">Isomerase</keyword>